<feature type="compositionally biased region" description="Low complexity" evidence="1">
    <location>
        <begin position="205"/>
        <end position="216"/>
    </location>
</feature>
<keyword evidence="2" id="KW-0812">Transmembrane</keyword>
<sequence>MEIVRTHPDFASMSSSSLGVFFLLYKFDVCIGRLSRNTHPMYLAIYLTLLLVVLVTHFKGIECFNLGRNVSGLDQDDRLVKSNIFEGPMFRQVVEQNGFSNEILGSPIANFLASTQKSPPSSANAEQSATVDNNGKSAIASIITNSRPFVENLDDISFEVRAAQGVPVEQVRGGQLVSTSQPTVHHFKEQHSNERDDDEEDSSNEIRSNINNNSRRSPIKDSSIERSIHLDSTDFHKRPNSGMLIQPESEDWFLVRQYMDDESFRGSSQELAKEYFWQPVKGSSKGLDSESEEDDSNESS</sequence>
<organism evidence="3 4">
    <name type="scientific">Daphnia galeata</name>
    <dbReference type="NCBI Taxonomy" id="27404"/>
    <lineage>
        <taxon>Eukaryota</taxon>
        <taxon>Metazoa</taxon>
        <taxon>Ecdysozoa</taxon>
        <taxon>Arthropoda</taxon>
        <taxon>Crustacea</taxon>
        <taxon>Branchiopoda</taxon>
        <taxon>Diplostraca</taxon>
        <taxon>Cladocera</taxon>
        <taxon>Anomopoda</taxon>
        <taxon>Daphniidae</taxon>
        <taxon>Daphnia</taxon>
    </lineage>
</organism>
<evidence type="ECO:0000313" key="4">
    <source>
        <dbReference type="Proteomes" id="UP000789390"/>
    </source>
</evidence>
<feature type="region of interest" description="Disordered" evidence="1">
    <location>
        <begin position="278"/>
        <end position="300"/>
    </location>
</feature>
<reference evidence="3" key="1">
    <citation type="submission" date="2021-11" db="EMBL/GenBank/DDBJ databases">
        <authorList>
            <person name="Schell T."/>
        </authorList>
    </citation>
    <scope>NUCLEOTIDE SEQUENCE</scope>
    <source>
        <strain evidence="3">M5</strain>
    </source>
</reference>
<name>A0A8J2VYL8_9CRUS</name>
<feature type="transmembrane region" description="Helical" evidence="2">
    <location>
        <begin position="12"/>
        <end position="29"/>
    </location>
</feature>
<gene>
    <name evidence="3" type="ORF">DGAL_LOCUS826</name>
</gene>
<dbReference type="AlphaFoldDB" id="A0A8J2VYL8"/>
<keyword evidence="4" id="KW-1185">Reference proteome</keyword>
<dbReference type="OrthoDB" id="6350005at2759"/>
<protein>
    <submittedName>
        <fullName evidence="3">Uncharacterized protein</fullName>
    </submittedName>
</protein>
<evidence type="ECO:0000256" key="2">
    <source>
        <dbReference type="SAM" id="Phobius"/>
    </source>
</evidence>
<dbReference type="Proteomes" id="UP000789390">
    <property type="component" value="Unassembled WGS sequence"/>
</dbReference>
<accession>A0A8J2VYL8</accession>
<feature type="region of interest" description="Disordered" evidence="1">
    <location>
        <begin position="174"/>
        <end position="225"/>
    </location>
</feature>
<comment type="caution">
    <text evidence="3">The sequence shown here is derived from an EMBL/GenBank/DDBJ whole genome shotgun (WGS) entry which is preliminary data.</text>
</comment>
<keyword evidence="2" id="KW-0472">Membrane</keyword>
<evidence type="ECO:0000256" key="1">
    <source>
        <dbReference type="SAM" id="MobiDB-lite"/>
    </source>
</evidence>
<dbReference type="EMBL" id="CAKKLH010000007">
    <property type="protein sequence ID" value="CAH0098725.1"/>
    <property type="molecule type" value="Genomic_DNA"/>
</dbReference>
<proteinExistence type="predicted"/>
<feature type="compositionally biased region" description="Acidic residues" evidence="1">
    <location>
        <begin position="289"/>
        <end position="300"/>
    </location>
</feature>
<keyword evidence="2" id="KW-1133">Transmembrane helix</keyword>
<evidence type="ECO:0000313" key="3">
    <source>
        <dbReference type="EMBL" id="CAH0098725.1"/>
    </source>
</evidence>
<feature type="transmembrane region" description="Helical" evidence="2">
    <location>
        <begin position="41"/>
        <end position="58"/>
    </location>
</feature>